<dbReference type="InterPro" id="IPR003200">
    <property type="entry name" value="Nict_dMeBzImd_PRibTrfase"/>
</dbReference>
<dbReference type="Proteomes" id="UP000008561">
    <property type="component" value="Chromosome"/>
</dbReference>
<reference evidence="11 12" key="1">
    <citation type="submission" date="2007-10" db="EMBL/GenBank/DDBJ databases">
        <title>Complete sequence of Desulfococcus oleovorans Hxd3.</title>
        <authorList>
            <consortium name="US DOE Joint Genome Institute"/>
            <person name="Copeland A."/>
            <person name="Lucas S."/>
            <person name="Lapidus A."/>
            <person name="Barry K."/>
            <person name="Glavina del Rio T."/>
            <person name="Dalin E."/>
            <person name="Tice H."/>
            <person name="Pitluck S."/>
            <person name="Kiss H."/>
            <person name="Brettin T."/>
            <person name="Bruce D."/>
            <person name="Detter J.C."/>
            <person name="Han C."/>
            <person name="Schmutz J."/>
            <person name="Larimer F."/>
            <person name="Land M."/>
            <person name="Hauser L."/>
            <person name="Kyrpides N."/>
            <person name="Kim E."/>
            <person name="Wawrik B."/>
            <person name="Richardson P."/>
        </authorList>
    </citation>
    <scope>NUCLEOTIDE SEQUENCE [LARGE SCALE GENOMIC DNA]</scope>
    <source>
        <strain evidence="12">DSM 6200 / JCM 39069 / Hxd3</strain>
    </source>
</reference>
<organism evidence="11 12">
    <name type="scientific">Desulfosudis oleivorans (strain DSM 6200 / JCM 39069 / Hxd3)</name>
    <name type="common">Desulfococcus oleovorans</name>
    <dbReference type="NCBI Taxonomy" id="96561"/>
    <lineage>
        <taxon>Bacteria</taxon>
        <taxon>Pseudomonadati</taxon>
        <taxon>Thermodesulfobacteriota</taxon>
        <taxon>Desulfobacteria</taxon>
        <taxon>Desulfobacterales</taxon>
        <taxon>Desulfosudaceae</taxon>
        <taxon>Desulfosudis</taxon>
    </lineage>
</organism>
<dbReference type="Gene3D" id="1.10.1610.10">
    <property type="match status" value="1"/>
</dbReference>
<keyword evidence="7 10" id="KW-0808">Transferase</keyword>
<dbReference type="KEGG" id="dol:Dole_2065"/>
<feature type="active site" description="Proton acceptor" evidence="10">
    <location>
        <position position="338"/>
    </location>
</feature>
<dbReference type="STRING" id="96561.Dole_2065"/>
<dbReference type="Pfam" id="PF02277">
    <property type="entry name" value="DBI_PRT"/>
    <property type="match status" value="1"/>
</dbReference>
<dbReference type="SUPFAM" id="SSF52733">
    <property type="entry name" value="Nicotinate mononucleotide:5,6-dimethylbenzimidazole phosphoribosyltransferase (CobT)"/>
    <property type="match status" value="1"/>
</dbReference>
<evidence type="ECO:0000256" key="1">
    <source>
        <dbReference type="ARBA" id="ARBA00005049"/>
    </source>
</evidence>
<dbReference type="OrthoDB" id="9781491at2"/>
<dbReference type="NCBIfam" id="TIGR03160">
    <property type="entry name" value="cobT_DBIPRT"/>
    <property type="match status" value="1"/>
</dbReference>
<evidence type="ECO:0000313" key="12">
    <source>
        <dbReference type="Proteomes" id="UP000008561"/>
    </source>
</evidence>
<evidence type="ECO:0000256" key="10">
    <source>
        <dbReference type="HAMAP-Rule" id="MF_00230"/>
    </source>
</evidence>
<evidence type="ECO:0000256" key="7">
    <source>
        <dbReference type="ARBA" id="ARBA00022679"/>
    </source>
</evidence>
<keyword evidence="12" id="KW-1185">Reference proteome</keyword>
<evidence type="ECO:0000256" key="4">
    <source>
        <dbReference type="ARBA" id="ARBA00015486"/>
    </source>
</evidence>
<name>A8ZTT6_DESOH</name>
<accession>A8ZTT6</accession>
<dbReference type="EC" id="2.4.2.21" evidence="3 10"/>
<dbReference type="Gene3D" id="3.40.50.10210">
    <property type="match status" value="1"/>
</dbReference>
<keyword evidence="5 10" id="KW-0169">Cobalamin biosynthesis</keyword>
<dbReference type="InterPro" id="IPR017846">
    <property type="entry name" value="Nict_dMeBzImd_PRibTrfase_bact"/>
</dbReference>
<evidence type="ECO:0000313" key="11">
    <source>
        <dbReference type="EMBL" id="ABW67869.1"/>
    </source>
</evidence>
<dbReference type="FunFam" id="3.40.50.10210:FF:000001">
    <property type="entry name" value="Nicotinate-nucleotide--dimethylbenzimidazole phosphoribosyltransferase"/>
    <property type="match status" value="1"/>
</dbReference>
<dbReference type="NCBIfam" id="NF000996">
    <property type="entry name" value="PRK00105.1"/>
    <property type="match status" value="1"/>
</dbReference>
<comment type="similarity">
    <text evidence="2 10">Belongs to the CobT family.</text>
</comment>
<gene>
    <name evidence="10" type="primary">cobT</name>
    <name evidence="11" type="ordered locus">Dole_2065</name>
</gene>
<evidence type="ECO:0000256" key="2">
    <source>
        <dbReference type="ARBA" id="ARBA00007110"/>
    </source>
</evidence>
<dbReference type="UniPathway" id="UPA00061">
    <property type="reaction ID" value="UER00516"/>
</dbReference>
<dbReference type="eggNOG" id="COG2038">
    <property type="taxonomic scope" value="Bacteria"/>
</dbReference>
<comment type="function">
    <text evidence="10">Catalyzes the synthesis of alpha-ribazole-5'-phosphate from nicotinate mononucleotide (NAMN) and 5,6-dimethylbenzimidazole (DMB).</text>
</comment>
<dbReference type="EMBL" id="CP000859">
    <property type="protein sequence ID" value="ABW67869.1"/>
    <property type="molecule type" value="Genomic_DNA"/>
</dbReference>
<evidence type="ECO:0000256" key="5">
    <source>
        <dbReference type="ARBA" id="ARBA00022573"/>
    </source>
</evidence>
<comment type="catalytic activity">
    <reaction evidence="9 10">
        <text>5,6-dimethylbenzimidazole + nicotinate beta-D-ribonucleotide = alpha-ribazole 5'-phosphate + nicotinate + H(+)</text>
        <dbReference type="Rhea" id="RHEA:11196"/>
        <dbReference type="ChEBI" id="CHEBI:15378"/>
        <dbReference type="ChEBI" id="CHEBI:15890"/>
        <dbReference type="ChEBI" id="CHEBI:32544"/>
        <dbReference type="ChEBI" id="CHEBI:57502"/>
        <dbReference type="ChEBI" id="CHEBI:57918"/>
        <dbReference type="EC" id="2.4.2.21"/>
    </reaction>
</comment>
<dbReference type="HAMAP" id="MF_00230">
    <property type="entry name" value="CobT"/>
    <property type="match status" value="1"/>
</dbReference>
<dbReference type="RefSeq" id="WP_012175481.1">
    <property type="nucleotide sequence ID" value="NC_009943.1"/>
</dbReference>
<evidence type="ECO:0000256" key="6">
    <source>
        <dbReference type="ARBA" id="ARBA00022676"/>
    </source>
</evidence>
<sequence>MPKKTPSADTPFILSALAPATLCRATIDAVASVDTTLLADAGRKIDNKTKPAGSLGRLETLAVQMCLVQNRLDPAIGQKNLFVFAGDHGVTAEGVSAFPSEVTVQMVLNFLAGGAAINVLCRHYGIDMKVVDMGVAGAFEDHPDLVKKKVAPGTENLARQVAMSADALKTALENGMAVFLEAHARKPIDIVGMGEMGIGNTTPATAIICALTGISPAEATGRGTGVDDDGLKRKTAVIEQALKLHCPDSKNGFEVLRTLGGFEIAGMAGAILAAASKQTAVVLDGVISTAAGLAAFVICPSIKGFLIAGHRSVEPAQKAALSFIGLEPVLDLQMRLGEGTGAVMAMDAVAAACKIMTQMASFEGAGVSTASGTATA</sequence>
<dbReference type="PANTHER" id="PTHR43463">
    <property type="entry name" value="NICOTINATE-NUCLEOTIDE--DIMETHYLBENZIMIDAZOLE PHOSPHORIBOSYLTRANSFERASE"/>
    <property type="match status" value="1"/>
</dbReference>
<dbReference type="InterPro" id="IPR023195">
    <property type="entry name" value="Nict_dMeBzImd_PRibTrfase_N"/>
</dbReference>
<dbReference type="PANTHER" id="PTHR43463:SF1">
    <property type="entry name" value="NICOTINATE-NUCLEOTIDE--DIMETHYLBENZIMIDAZOLE PHOSPHORIBOSYLTRANSFERASE"/>
    <property type="match status" value="1"/>
</dbReference>
<dbReference type="InterPro" id="IPR036087">
    <property type="entry name" value="Nict_dMeBzImd_PRibTrfase_sf"/>
</dbReference>
<evidence type="ECO:0000256" key="8">
    <source>
        <dbReference type="ARBA" id="ARBA00030686"/>
    </source>
</evidence>
<dbReference type="GO" id="GO:0009236">
    <property type="term" value="P:cobalamin biosynthetic process"/>
    <property type="evidence" value="ECO:0007669"/>
    <property type="project" value="UniProtKB-UniRule"/>
</dbReference>
<dbReference type="AlphaFoldDB" id="A8ZTT6"/>
<dbReference type="GO" id="GO:0008939">
    <property type="term" value="F:nicotinate-nucleotide-dimethylbenzimidazole phosphoribosyltransferase activity"/>
    <property type="evidence" value="ECO:0007669"/>
    <property type="project" value="UniProtKB-UniRule"/>
</dbReference>
<keyword evidence="6 10" id="KW-0328">Glycosyltransferase</keyword>
<proteinExistence type="inferred from homology"/>
<comment type="pathway">
    <text evidence="1 10">Nucleoside biosynthesis; alpha-ribazole biosynthesis; alpha-ribazole from 5,6-dimethylbenzimidazole: step 1/2.</text>
</comment>
<evidence type="ECO:0000256" key="9">
    <source>
        <dbReference type="ARBA" id="ARBA00047340"/>
    </source>
</evidence>
<protein>
    <recommendedName>
        <fullName evidence="4 10">Nicotinate-nucleotide--dimethylbenzimidazole phosphoribosyltransferase</fullName>
        <shortName evidence="10">NN:DBI PRT</shortName>
        <ecNumber evidence="3 10">2.4.2.21</ecNumber>
    </recommendedName>
    <alternativeName>
        <fullName evidence="8 10">N(1)-alpha-phosphoribosyltransferase</fullName>
    </alternativeName>
</protein>
<evidence type="ECO:0000256" key="3">
    <source>
        <dbReference type="ARBA" id="ARBA00011991"/>
    </source>
</evidence>
<dbReference type="HOGENOM" id="CLU_002982_0_0_7"/>
<dbReference type="CDD" id="cd02439">
    <property type="entry name" value="DMB-PRT_CobT"/>
    <property type="match status" value="1"/>
</dbReference>